<protein>
    <submittedName>
        <fullName evidence="13">Prostaglandin E receptor 1b (subtype EP1)</fullName>
    </submittedName>
</protein>
<evidence type="ECO:0000256" key="5">
    <source>
        <dbReference type="ARBA" id="ARBA00023040"/>
    </source>
</evidence>
<evidence type="ECO:0000256" key="8">
    <source>
        <dbReference type="ARBA" id="ARBA00023180"/>
    </source>
</evidence>
<evidence type="ECO:0000256" key="6">
    <source>
        <dbReference type="ARBA" id="ARBA00023136"/>
    </source>
</evidence>
<evidence type="ECO:0000256" key="10">
    <source>
        <dbReference type="SAM" id="MobiDB-lite"/>
    </source>
</evidence>
<dbReference type="Pfam" id="PF00001">
    <property type="entry name" value="7tm_1"/>
    <property type="match status" value="1"/>
</dbReference>
<feature type="transmembrane region" description="Helical" evidence="11">
    <location>
        <begin position="78"/>
        <end position="97"/>
    </location>
</feature>
<keyword evidence="6 11" id="KW-0472">Membrane</keyword>
<keyword evidence="9" id="KW-0807">Transducer</keyword>
<dbReference type="GO" id="GO:0007189">
    <property type="term" value="P:adenylate cyclase-activating G protein-coupled receptor signaling pathway"/>
    <property type="evidence" value="ECO:0007669"/>
    <property type="project" value="TreeGrafter"/>
</dbReference>
<keyword evidence="2" id="KW-1003">Cell membrane</keyword>
<feature type="compositionally biased region" description="Polar residues" evidence="10">
    <location>
        <begin position="1"/>
        <end position="12"/>
    </location>
</feature>
<accession>A0A3Q3GJV0</accession>
<dbReference type="InParanoid" id="A0A3Q3GJV0"/>
<dbReference type="FunFam" id="1.20.1070.10:FF:000384">
    <property type="entry name" value="Prostaglandin E receptor 1a (subtype EP1)"/>
    <property type="match status" value="1"/>
</dbReference>
<evidence type="ECO:0000256" key="3">
    <source>
        <dbReference type="ARBA" id="ARBA00022692"/>
    </source>
</evidence>
<reference evidence="13" key="2">
    <citation type="submission" date="2025-09" db="UniProtKB">
        <authorList>
            <consortium name="Ensembl"/>
        </authorList>
    </citation>
    <scope>IDENTIFICATION</scope>
</reference>
<organism evidence="13 14">
    <name type="scientific">Labrus bergylta</name>
    <name type="common">ballan wrasse</name>
    <dbReference type="NCBI Taxonomy" id="56723"/>
    <lineage>
        <taxon>Eukaryota</taxon>
        <taxon>Metazoa</taxon>
        <taxon>Chordata</taxon>
        <taxon>Craniata</taxon>
        <taxon>Vertebrata</taxon>
        <taxon>Euteleostomi</taxon>
        <taxon>Actinopterygii</taxon>
        <taxon>Neopterygii</taxon>
        <taxon>Teleostei</taxon>
        <taxon>Neoteleostei</taxon>
        <taxon>Acanthomorphata</taxon>
        <taxon>Eupercaria</taxon>
        <taxon>Labriformes</taxon>
        <taxon>Labridae</taxon>
        <taxon>Labrus</taxon>
    </lineage>
</organism>
<evidence type="ECO:0000256" key="11">
    <source>
        <dbReference type="SAM" id="Phobius"/>
    </source>
</evidence>
<keyword evidence="5" id="KW-0297">G-protein coupled receptor</keyword>
<evidence type="ECO:0000313" key="13">
    <source>
        <dbReference type="Ensembl" id="ENSLBEP00000030993.1"/>
    </source>
</evidence>
<dbReference type="PANTHER" id="PTHR11866:SF3">
    <property type="entry name" value="PROSTAGLANDIN E2 RECEPTOR EP1 SUBTYPE"/>
    <property type="match status" value="1"/>
</dbReference>
<dbReference type="GO" id="GO:0006954">
    <property type="term" value="P:inflammatory response"/>
    <property type="evidence" value="ECO:0007669"/>
    <property type="project" value="TreeGrafter"/>
</dbReference>
<keyword evidence="8" id="KW-0325">Glycoprotein</keyword>
<dbReference type="PANTHER" id="PTHR11866">
    <property type="entry name" value="G-PROTEIN COUPLED RECEPTOR FAMILY 1 MEMBER"/>
    <property type="match status" value="1"/>
</dbReference>
<evidence type="ECO:0000256" key="9">
    <source>
        <dbReference type="ARBA" id="ARBA00023224"/>
    </source>
</evidence>
<feature type="transmembrane region" description="Helical" evidence="11">
    <location>
        <begin position="132"/>
        <end position="154"/>
    </location>
</feature>
<keyword evidence="4 11" id="KW-1133">Transmembrane helix</keyword>
<keyword evidence="3 11" id="KW-0812">Transmembrane</keyword>
<dbReference type="SUPFAM" id="SSF81321">
    <property type="entry name" value="Family A G protein-coupled receptor-like"/>
    <property type="match status" value="1"/>
</dbReference>
<feature type="transmembrane region" description="Helical" evidence="11">
    <location>
        <begin position="272"/>
        <end position="296"/>
    </location>
</feature>
<dbReference type="OrthoDB" id="5959154at2759"/>
<feature type="compositionally biased region" description="Basic and acidic residues" evidence="10">
    <location>
        <begin position="28"/>
        <end position="38"/>
    </location>
</feature>
<dbReference type="PRINTS" id="PR01788">
    <property type="entry name" value="PROSTANOIDR"/>
</dbReference>
<dbReference type="GO" id="GO:0007204">
    <property type="term" value="P:positive regulation of cytosolic calcium ion concentration"/>
    <property type="evidence" value="ECO:0007669"/>
    <property type="project" value="TreeGrafter"/>
</dbReference>
<dbReference type="InterPro" id="IPR017452">
    <property type="entry name" value="GPCR_Rhodpsn_7TM"/>
</dbReference>
<dbReference type="Ensembl" id="ENSLBET00000032410.1">
    <property type="protein sequence ID" value="ENSLBEP00000030993.1"/>
    <property type="gene ID" value="ENSLBEG00000023422.1"/>
</dbReference>
<dbReference type="InterPro" id="IPR000276">
    <property type="entry name" value="GPCR_Rhodpsn"/>
</dbReference>
<dbReference type="GO" id="GO:0004957">
    <property type="term" value="F:prostaglandin E receptor activity"/>
    <property type="evidence" value="ECO:0007669"/>
    <property type="project" value="Ensembl"/>
</dbReference>
<evidence type="ECO:0000313" key="14">
    <source>
        <dbReference type="Proteomes" id="UP000261660"/>
    </source>
</evidence>
<keyword evidence="7" id="KW-0675">Receptor</keyword>
<dbReference type="InterPro" id="IPR008365">
    <property type="entry name" value="Prostanoid_rcpt"/>
</dbReference>
<evidence type="ECO:0000259" key="12">
    <source>
        <dbReference type="PROSITE" id="PS50262"/>
    </source>
</evidence>
<sequence>MLAMQHYNSSGILSPPPPSNLTTMQQEPKVEAVQRNDTRLPSNPTAAGLTMTLGILFNVVALVILAKAYNRFRRRSKATFLLFASSLVATDLAGHVIPGALVLSRYSTGIGSRADPESSFRVDTTDPDASCLFLGGCMVFFGLCPLFLGCGMAAERCLGVTKPLLHAQLVTTARTKMALTLIWLLALCVALLPCFSLGAYTYQHPGTWCFIKVMEGTGLKDLAFVLLFSGLALSSLASAFVCNTISGITLVRARLKRSCSQRRSAHSHDTEMVVQLVGIMVTSCICWSPLLIFGLMSAIRSYSDPLGIDKDTYRSLMVTGVRMATCNQILDPWVYILLRRAILRKIYRITKRQASLKGSLFRTTRWDASSFQNSEKKGVNKI</sequence>
<evidence type="ECO:0000256" key="1">
    <source>
        <dbReference type="ARBA" id="ARBA00004651"/>
    </source>
</evidence>
<feature type="domain" description="G-protein coupled receptors family 1 profile" evidence="12">
    <location>
        <begin position="57"/>
        <end position="335"/>
    </location>
</feature>
<feature type="region of interest" description="Disordered" evidence="10">
    <location>
        <begin position="1"/>
        <end position="41"/>
    </location>
</feature>
<dbReference type="CDD" id="cd15144">
    <property type="entry name" value="7tmA_PGE2_EP1"/>
    <property type="match status" value="1"/>
</dbReference>
<dbReference type="GO" id="GO:0005886">
    <property type="term" value="C:plasma membrane"/>
    <property type="evidence" value="ECO:0007669"/>
    <property type="project" value="UniProtKB-SubCell"/>
</dbReference>
<dbReference type="STRING" id="56723.ENSLBEP00000030993"/>
<keyword evidence="14" id="KW-1185">Reference proteome</keyword>
<evidence type="ECO:0000256" key="2">
    <source>
        <dbReference type="ARBA" id="ARBA00022475"/>
    </source>
</evidence>
<dbReference type="AlphaFoldDB" id="A0A3Q3GJV0"/>
<dbReference type="Gene3D" id="1.20.1070.10">
    <property type="entry name" value="Rhodopsin 7-helix transmembrane proteins"/>
    <property type="match status" value="1"/>
</dbReference>
<dbReference type="Proteomes" id="UP000261660">
    <property type="component" value="Unplaced"/>
</dbReference>
<evidence type="ECO:0000256" key="4">
    <source>
        <dbReference type="ARBA" id="ARBA00022989"/>
    </source>
</evidence>
<evidence type="ECO:0000256" key="7">
    <source>
        <dbReference type="ARBA" id="ARBA00023170"/>
    </source>
</evidence>
<proteinExistence type="predicted"/>
<dbReference type="GeneTree" id="ENSGT01030000234559"/>
<reference evidence="13" key="1">
    <citation type="submission" date="2025-08" db="UniProtKB">
        <authorList>
            <consortium name="Ensembl"/>
        </authorList>
    </citation>
    <scope>IDENTIFICATION</scope>
</reference>
<dbReference type="PROSITE" id="PS50262">
    <property type="entry name" value="G_PROTEIN_RECEP_F1_2"/>
    <property type="match status" value="1"/>
</dbReference>
<feature type="transmembrane region" description="Helical" evidence="11">
    <location>
        <begin position="181"/>
        <end position="202"/>
    </location>
</feature>
<dbReference type="PROSITE" id="PS00237">
    <property type="entry name" value="G_PROTEIN_RECEP_F1_1"/>
    <property type="match status" value="1"/>
</dbReference>
<feature type="transmembrane region" description="Helical" evidence="11">
    <location>
        <begin position="222"/>
        <end position="251"/>
    </location>
</feature>
<feature type="transmembrane region" description="Helical" evidence="11">
    <location>
        <begin position="46"/>
        <end position="66"/>
    </location>
</feature>
<name>A0A3Q3GJV0_9LABR</name>
<comment type="subcellular location">
    <subcellularLocation>
        <location evidence="1">Cell membrane</location>
        <topology evidence="1">Multi-pass membrane protein</topology>
    </subcellularLocation>
</comment>
<feature type="transmembrane region" description="Helical" evidence="11">
    <location>
        <begin position="316"/>
        <end position="338"/>
    </location>
</feature>